<dbReference type="PROSITE" id="PS50297">
    <property type="entry name" value="ANK_REP_REGION"/>
    <property type="match status" value="6"/>
</dbReference>
<dbReference type="SUPFAM" id="SSF48403">
    <property type="entry name" value="Ankyrin repeat"/>
    <property type="match status" value="4"/>
</dbReference>
<evidence type="ECO:0000313" key="4">
    <source>
        <dbReference type="EMBL" id="WOG86143.1"/>
    </source>
</evidence>
<dbReference type="PANTHER" id="PTHR24121">
    <property type="entry name" value="NO MECHANORECEPTOR POTENTIAL C, ISOFORM D-RELATED"/>
    <property type="match status" value="1"/>
</dbReference>
<keyword evidence="1" id="KW-0040">ANK repeat</keyword>
<dbReference type="Pfam" id="PF13962">
    <property type="entry name" value="PGG"/>
    <property type="match status" value="1"/>
</dbReference>
<evidence type="ECO:0000259" key="3">
    <source>
        <dbReference type="Pfam" id="PF13962"/>
    </source>
</evidence>
<accession>A0AAF1AKM6</accession>
<keyword evidence="2" id="KW-1133">Transmembrane helix</keyword>
<feature type="transmembrane region" description="Helical" evidence="2">
    <location>
        <begin position="2165"/>
        <end position="2190"/>
    </location>
</feature>
<evidence type="ECO:0000313" key="5">
    <source>
        <dbReference type="Proteomes" id="UP000077755"/>
    </source>
</evidence>
<feature type="repeat" description="ANK" evidence="1">
    <location>
        <begin position="905"/>
        <end position="927"/>
    </location>
</feature>
<dbReference type="EMBL" id="CP093344">
    <property type="protein sequence ID" value="WOG86143.1"/>
    <property type="molecule type" value="Genomic_DNA"/>
</dbReference>
<feature type="transmembrane region" description="Helical" evidence="2">
    <location>
        <begin position="2131"/>
        <end position="2159"/>
    </location>
</feature>
<feature type="repeat" description="ANK" evidence="1">
    <location>
        <begin position="277"/>
        <end position="309"/>
    </location>
</feature>
<evidence type="ECO:0000256" key="2">
    <source>
        <dbReference type="SAM" id="Phobius"/>
    </source>
</evidence>
<feature type="repeat" description="ANK" evidence="1">
    <location>
        <begin position="330"/>
        <end position="352"/>
    </location>
</feature>
<dbReference type="SMART" id="SM00248">
    <property type="entry name" value="ANK"/>
    <property type="match status" value="34"/>
</dbReference>
<dbReference type="InterPro" id="IPR026961">
    <property type="entry name" value="PGG_dom"/>
</dbReference>
<dbReference type="Pfam" id="PF12796">
    <property type="entry name" value="Ank_2"/>
    <property type="match status" value="11"/>
</dbReference>
<dbReference type="Gene3D" id="1.25.40.20">
    <property type="entry name" value="Ankyrin repeat-containing domain"/>
    <property type="match status" value="9"/>
</dbReference>
<feature type="transmembrane region" description="Helical" evidence="2">
    <location>
        <begin position="2098"/>
        <end position="2119"/>
    </location>
</feature>
<feature type="domain" description="PGG" evidence="3">
    <location>
        <begin position="2046"/>
        <end position="2158"/>
    </location>
</feature>
<name>A0AAF1AKM6_DAUCS</name>
<dbReference type="PANTHER" id="PTHR24121:SF22">
    <property type="entry name" value="PROTEIN ACCELERATED CELL DEATH 6-LIKE"/>
    <property type="match status" value="1"/>
</dbReference>
<feature type="repeat" description="ANK" evidence="1">
    <location>
        <begin position="119"/>
        <end position="141"/>
    </location>
</feature>
<proteinExistence type="predicted"/>
<feature type="repeat" description="ANK" evidence="1">
    <location>
        <begin position="693"/>
        <end position="715"/>
    </location>
</feature>
<dbReference type="PROSITE" id="PS50088">
    <property type="entry name" value="ANK_REPEAT"/>
    <property type="match status" value="6"/>
</dbReference>
<sequence length="2198" mass="246173">MDLDTLFDAAMAGDTDATAKLEMEADTLFKDEETILHLQSQKGNTERVRFILREFAHKNLLTKLSRYKHSALHLAIYRGGHTQVAQVLIDAARHLPPPPDNDDNSVTSFQAFLRQGDKDMDTALHAAVKYGHLDIVKLLVEADPTDTHIQNYEGKTPMYIAVEQGLSDIAEIIFKTCTAPSLLGPHGSTVVRIKNQDQGKSHGGTAYKIMDRYAFYVAAIEGDADAIHNLEVQADIFNRGEETILHVESQNKYAERVRVILREFAKKNLLATLITSEEQTALHLAAINGHAELAEILIDAARHLPPSDDDNTRDKPVTSFQAFLRQPDLNEDTALHAAVLKGQAPIVKLLVEADPSDTHIQNDEGKTPMYIAVEKGFNDIAEMISTTCSAPSLLGPDCSSVVLNKNFDQAKIPGGILYKIMRKDALYAAAIAGDADAIAALEMHADKLDINDRTILHIESREGNTEHVRFILRGFAHKNLLVKQDDQMETALTWAAYYGHTEVAKVLIDAAKNLPFSEDYYPITSFQAFLRLGDKDKDTALHIAVIHNKEEIVKLLVEADPSDTHTQNNEGKTPMYIAVDKGFNGIAEIISTTCTAPSLDGPDGSTVVRINNLEQGKSPGGTLFKIMDRYAFFVAAIAGDADAIAKLETEADIPNEGEETILHVESQNGYTERVRFILKEFAKKYLLSPLDSDEHTALHLAANNGHTEVAEILIDVARHLYPSSDNDNTHKNPRTSIQAFLRQSDLYEDTALHAAVKKGHGPIVKLLVEADPSHTHTQNDEGKTPMYIAVEKGFNDIAEIISTTCTAPSLLGPDCSSVVRNKNFDQAESPGGTLYKIMHKDVLYSDAIAGDADAIAALEMHADKLDGYFEETILHTESKMGNTEHVQFILKDFAHKNLLVKLNRYKQTALHLASYEGHTEVAEILINAAKHLPPPSLDDDDAVTSFQAFLRQADNMMETALHKAVKKGNVAIVKLIVEADPSDSHTRNSEGETAIYIAAERGYYDMVKMISTTCTPPLNLDGPGGTTTVLHILIDNLDKGAEEEGTAVIKLIIKAVKHANKHGTSDERDQRLMQFFNRTDEKGRMILELAVEGNHLDLVKLILAKNPGYGPRVWRMFPELIGRLFELTFERKSFYERRMYPELMGIMPLIYKVMEREKEKENNDMVNLLTQTYERVQMIGFQTKANVHLLISDMDRGDEEYVLSVLNNYDIKELVTFHDNLGWTALHHAVYYQHNLIMVKIIQAQKRYGHGFVYPDRISTPFHIAVQKGYMSTLEILLRSWPASSLTFTGSDKKGQNILHLAALQSGKEMILCILKHCPEVCKEKFVNKKDDDGDTPLHLLIGRGCFIPEFCTYKGLDTGIKNKKQWTPRDMLYFEDEIMEDQVQIKIILDGIQTDPTRDNKYSRSVVLSRRLRKDVIFNERAKLMIHEKYTGMKEDHDVIASCFTDAIGGDPISKAALRMKADKLNKSGETILHVESKKGDIENVRFIVIEFAKKNLLGKRDRLEQTAFHLAAQNGHTQVVEALIHGARLLPSSNDCHVQNSEGKTPIYIAAENGYKDIVKVICRDCKLLVLDGPGGRTTALHALIQNIDREGTEGECDVIGMMVDAAKRWSSAQDFEALFSRTDELGRTVLQIAVERKDVNAVKLILKEDPANQPGGEMKRNCLMRLICKAIDDECSDDIINALSETYKAGIIDHDPADVLDLIRAIQELDKDSVLSLLRKAKKLVTFKEDNGWTPLHYAVYYEFDAILDALIREQKDLEHPFDYENMEATPFYVAIERGYTSTLVRLLELWPDLSSDECSPYTLITQDDQNILHMAIVAPAAENRKAVAAAADSGKEMVQMELRPALSSDERSPYTFVTQDGQNTLHMAVARAAENRKAVAVAVDNQKAVADAVDNRKAAANRKEMVQSILKYCPNKYKDKILKQKDKNDDTPLHLLNYHGCFIPGLIKHKGINTMERNKRDFTPRDMLYVEDATVADQVHIKIALDEVLTSKSGWKLWGKRTEKKADIWRCNKTPPSKRKEKDVKFEEEKKTLEKQRTKDRKTYKMRTNTQILVTALITTVTFTVGFTMPGGLHQSGEVDEGLVVLSKKRAFNVFMVSDALALLMSTSSLFFYFLESMNEDIHQVSLLNASSTVLNILSISAMMVTFIAGTYVVLSETPVLAIAICIIGSLFFLLILILWIIKIVFDRYKRNKD</sequence>
<dbReference type="InterPro" id="IPR002110">
    <property type="entry name" value="Ankyrin_rpt"/>
</dbReference>
<evidence type="ECO:0000256" key="1">
    <source>
        <dbReference type="PROSITE-ProRule" id="PRU00023"/>
    </source>
</evidence>
<reference evidence="4" key="2">
    <citation type="submission" date="2022-03" db="EMBL/GenBank/DDBJ databases">
        <title>Draft title - Genomic analysis of global carrot germplasm unveils the trajectory of domestication and the origin of high carotenoid orange carrot.</title>
        <authorList>
            <person name="Iorizzo M."/>
            <person name="Ellison S."/>
            <person name="Senalik D."/>
            <person name="Macko-Podgorni A."/>
            <person name="Grzebelus D."/>
            <person name="Bostan H."/>
            <person name="Rolling W."/>
            <person name="Curaba J."/>
            <person name="Simon P."/>
        </authorList>
    </citation>
    <scope>NUCLEOTIDE SEQUENCE</scope>
    <source>
        <tissue evidence="4">Leaf</tissue>
    </source>
</reference>
<feature type="repeat" description="ANK" evidence="1">
    <location>
        <begin position="536"/>
        <end position="558"/>
    </location>
</feature>
<dbReference type="Proteomes" id="UP000077755">
    <property type="component" value="Chromosome 2"/>
</dbReference>
<keyword evidence="5" id="KW-1185">Reference proteome</keyword>
<reference evidence="4" key="1">
    <citation type="journal article" date="2016" name="Nat. Genet.">
        <title>A high-quality carrot genome assembly provides new insights into carotenoid accumulation and asterid genome evolution.</title>
        <authorList>
            <person name="Iorizzo M."/>
            <person name="Ellison S."/>
            <person name="Senalik D."/>
            <person name="Zeng P."/>
            <person name="Satapoomin P."/>
            <person name="Huang J."/>
            <person name="Bowman M."/>
            <person name="Iovene M."/>
            <person name="Sanseverino W."/>
            <person name="Cavagnaro P."/>
            <person name="Yildiz M."/>
            <person name="Macko-Podgorni A."/>
            <person name="Moranska E."/>
            <person name="Grzebelus E."/>
            <person name="Grzebelus D."/>
            <person name="Ashrafi H."/>
            <person name="Zheng Z."/>
            <person name="Cheng S."/>
            <person name="Spooner D."/>
            <person name="Van Deynze A."/>
            <person name="Simon P."/>
        </authorList>
    </citation>
    <scope>NUCLEOTIDE SEQUENCE</scope>
    <source>
        <tissue evidence="4">Leaf</tissue>
    </source>
</reference>
<keyword evidence="2" id="KW-0812">Transmembrane</keyword>
<protein>
    <recommendedName>
        <fullName evidence="3">PGG domain-containing protein</fullName>
    </recommendedName>
</protein>
<gene>
    <name evidence="4" type="ORF">DCAR_0205344</name>
</gene>
<dbReference type="InterPro" id="IPR036770">
    <property type="entry name" value="Ankyrin_rpt-contain_sf"/>
</dbReference>
<dbReference type="KEGG" id="dcr:108210071"/>
<keyword evidence="2" id="KW-0472">Membrane</keyword>
<organism evidence="4 5">
    <name type="scientific">Daucus carota subsp. sativus</name>
    <name type="common">Carrot</name>
    <dbReference type="NCBI Taxonomy" id="79200"/>
    <lineage>
        <taxon>Eukaryota</taxon>
        <taxon>Viridiplantae</taxon>
        <taxon>Streptophyta</taxon>
        <taxon>Embryophyta</taxon>
        <taxon>Tracheophyta</taxon>
        <taxon>Spermatophyta</taxon>
        <taxon>Magnoliopsida</taxon>
        <taxon>eudicotyledons</taxon>
        <taxon>Gunneridae</taxon>
        <taxon>Pentapetalae</taxon>
        <taxon>asterids</taxon>
        <taxon>campanulids</taxon>
        <taxon>Apiales</taxon>
        <taxon>Apiaceae</taxon>
        <taxon>Apioideae</taxon>
        <taxon>Scandiceae</taxon>
        <taxon>Daucinae</taxon>
        <taxon>Daucus</taxon>
        <taxon>Daucus sect. Daucus</taxon>
    </lineage>
</organism>
<dbReference type="Pfam" id="PF00023">
    <property type="entry name" value="Ank"/>
    <property type="match status" value="1"/>
</dbReference>